<evidence type="ECO:0000313" key="3">
    <source>
        <dbReference type="WBParaSite" id="SCUD_0000307501-mRNA-1"/>
    </source>
</evidence>
<dbReference type="WBParaSite" id="SCUD_0000307501-mRNA-1">
    <property type="protein sequence ID" value="SCUD_0000307501-mRNA-1"/>
    <property type="gene ID" value="SCUD_0000307501"/>
</dbReference>
<reference evidence="3" key="1">
    <citation type="submission" date="2016-06" db="UniProtKB">
        <authorList>
            <consortium name="WormBaseParasite"/>
        </authorList>
    </citation>
    <scope>IDENTIFICATION</scope>
</reference>
<gene>
    <name evidence="1" type="ORF">SCUD_LOCUS3075</name>
</gene>
<reference evidence="1 2" key="2">
    <citation type="submission" date="2018-11" db="EMBL/GenBank/DDBJ databases">
        <authorList>
            <consortium name="Pathogen Informatics"/>
        </authorList>
    </citation>
    <scope>NUCLEOTIDE SEQUENCE [LARGE SCALE GENOMIC DNA]</scope>
    <source>
        <strain evidence="1">Dakar</strain>
        <strain evidence="2">Dakar, Senegal</strain>
    </source>
</reference>
<accession>A0A183JK47</accession>
<dbReference type="Proteomes" id="UP000279833">
    <property type="component" value="Unassembled WGS sequence"/>
</dbReference>
<evidence type="ECO:0000313" key="1">
    <source>
        <dbReference type="EMBL" id="VDO79110.1"/>
    </source>
</evidence>
<evidence type="ECO:0000313" key="2">
    <source>
        <dbReference type="Proteomes" id="UP000279833"/>
    </source>
</evidence>
<proteinExistence type="predicted"/>
<name>A0A183JK47_9TREM</name>
<organism evidence="3">
    <name type="scientific">Schistosoma curassoni</name>
    <dbReference type="NCBI Taxonomy" id="6186"/>
    <lineage>
        <taxon>Eukaryota</taxon>
        <taxon>Metazoa</taxon>
        <taxon>Spiralia</taxon>
        <taxon>Lophotrochozoa</taxon>
        <taxon>Platyhelminthes</taxon>
        <taxon>Trematoda</taxon>
        <taxon>Digenea</taxon>
        <taxon>Strigeidida</taxon>
        <taxon>Schistosomatoidea</taxon>
        <taxon>Schistosomatidae</taxon>
        <taxon>Schistosoma</taxon>
    </lineage>
</organism>
<sequence length="72" mass="7908">MDRPAPLSPPDIEAAHTDVPIAVTPPTIKEIRMVIKKVKSGKTAQPDDIPAEALNSDIEVTVNMFQTLFRKI</sequence>
<dbReference type="AlphaFoldDB" id="A0A183JK47"/>
<dbReference type="EMBL" id="UZAK01003307">
    <property type="protein sequence ID" value="VDO79110.1"/>
    <property type="molecule type" value="Genomic_DNA"/>
</dbReference>
<keyword evidence="2" id="KW-1185">Reference proteome</keyword>
<protein>
    <submittedName>
        <fullName evidence="3">NET domain-containing protein</fullName>
    </submittedName>
</protein>